<dbReference type="Proteomes" id="UP000095541">
    <property type="component" value="Unassembled WGS sequence"/>
</dbReference>
<name>A0A174WP77_BACT4</name>
<reference evidence="1 2" key="1">
    <citation type="submission" date="2015-09" db="EMBL/GenBank/DDBJ databases">
        <authorList>
            <consortium name="Pathogen Informatics"/>
        </authorList>
    </citation>
    <scope>NUCLEOTIDE SEQUENCE [LARGE SCALE GENOMIC DNA]</scope>
    <source>
        <strain evidence="1 2">2789STDY5834945</strain>
    </source>
</reference>
<gene>
    <name evidence="1" type="ORF">ERS852557_04720</name>
</gene>
<accession>A0A174WP77</accession>
<sequence>MHLLAVPAVETLGQEVRCLLTFQQAARHHLKPGVYGHQVITVFYPCRRHLLVFVELDDHRRVARIRGRHLSGVTLSFPEIDVDHRFGPSSSCGRSYLEQAFDHQVARYRDVEPSGFLESLPGQLVEVSDLHLERCLQFLGSGRDELQCPHAAPSDIGETVEGGQVPHTDMMHFGPFVEHGVSPMVGQRIGYERGQAAEKPLFIGIDRQAALCGNPFYRRTERGDVVAVADIIAVEVETGFAAVSFPIGDKRADLFIP</sequence>
<evidence type="ECO:0000313" key="1">
    <source>
        <dbReference type="EMBL" id="CUQ45955.1"/>
    </source>
</evidence>
<protein>
    <submittedName>
        <fullName evidence="1">Uncharacterized protein</fullName>
    </submittedName>
</protein>
<dbReference type="EMBL" id="CZBI01000011">
    <property type="protein sequence ID" value="CUQ45955.1"/>
    <property type="molecule type" value="Genomic_DNA"/>
</dbReference>
<evidence type="ECO:0000313" key="2">
    <source>
        <dbReference type="Proteomes" id="UP000095541"/>
    </source>
</evidence>
<dbReference type="AlphaFoldDB" id="A0A174WP77"/>
<organism evidence="1 2">
    <name type="scientific">Bacteroides thetaiotaomicron</name>
    <dbReference type="NCBI Taxonomy" id="818"/>
    <lineage>
        <taxon>Bacteria</taxon>
        <taxon>Pseudomonadati</taxon>
        <taxon>Bacteroidota</taxon>
        <taxon>Bacteroidia</taxon>
        <taxon>Bacteroidales</taxon>
        <taxon>Bacteroidaceae</taxon>
        <taxon>Bacteroides</taxon>
    </lineage>
</organism>
<proteinExistence type="predicted"/>